<reference evidence="15" key="1">
    <citation type="submission" date="2022-08" db="UniProtKB">
        <authorList>
            <consortium name="EnsemblMetazoa"/>
        </authorList>
    </citation>
    <scope>IDENTIFICATION</scope>
    <source>
        <strain evidence="15">Israel</strain>
    </source>
</reference>
<dbReference type="InterPro" id="IPR006101">
    <property type="entry name" value="Glyco_hydro_2"/>
</dbReference>
<dbReference type="InterPro" id="IPR013783">
    <property type="entry name" value="Ig-like_fold"/>
</dbReference>
<dbReference type="AlphaFoldDB" id="A0A1B0EXE1"/>
<sequence length="647" mass="74739">MTVVGLSRKIILTLMILAIKHLPDFVQGLYPRDSPTREVKCLDGIWRFRLSESYDPEQGIEEEWFNDDLSNKGPTIQMPVPSSYNDITTNSSLRDHVGGVWYDRKFYVPLSWADKSVWIRFSSVHYRALVWINGNEAVQHEIGHLPFEAEITNFCNFGEENRVTVLVNNILTQTTIPQGSLVSVTTDSGSRIDQRYTFDFFNYAGIHRSVHLYCTPRTRIVDVILTTDFNGDTGILRYVVTTSTNDNPVVLVQIYNADDNIVAVNTEPANEQSTLEVPNVQLWWPYLMHTQPGYLYKMEVFLSTESTRNIDVYHLKFGFRSIRWDATSFLINEKPIYFRGFGRHEDSDIRGKGLDLALLTKDYDLLRWIGANCYRTSHYPYSEEAMDFADEAGIMIIDECSSVNTENYSENLLEQHKNAIEELFVRDRNHPCIVMWSIANEARTSANGANSYFQRLADFTRTLDPTRPITMSIAVSPSRDQTGQHLDIISVNRYRGWYESPGQLDTITNGIVNEMIEWNSKYGKPVIMSEYGADTIEGLHIIPEFVWSEEYQVALFSRYFEAFDILRSQHDFFIGEFVWNFADFKTEQMVTRVGGNKKGVFTRNRQPKAAAHHLRRRYFELGKKMDNATLPDDLYPYITDTTFFCQA</sequence>
<name>A0A1B0EXE1_PHLPP</name>
<dbReference type="InterPro" id="IPR023232">
    <property type="entry name" value="Glyco_hydro_2_AS"/>
</dbReference>
<dbReference type="InterPro" id="IPR006102">
    <property type="entry name" value="Ig-like_GH2"/>
</dbReference>
<dbReference type="GO" id="GO:0030246">
    <property type="term" value="F:carbohydrate binding"/>
    <property type="evidence" value="ECO:0007669"/>
    <property type="project" value="TreeGrafter"/>
</dbReference>
<dbReference type="GO" id="GO:0004566">
    <property type="term" value="F:beta-glucuronidase activity"/>
    <property type="evidence" value="ECO:0007669"/>
    <property type="project" value="UniProtKB-EC"/>
</dbReference>
<dbReference type="FunFam" id="2.60.40.10:FF:000628">
    <property type="entry name" value="Beta-glucuronidase"/>
    <property type="match status" value="1"/>
</dbReference>
<dbReference type="Pfam" id="PF02836">
    <property type="entry name" value="Glyco_hydro_2_C"/>
    <property type="match status" value="1"/>
</dbReference>
<evidence type="ECO:0000256" key="7">
    <source>
        <dbReference type="ARBA" id="ARBA00022729"/>
    </source>
</evidence>
<dbReference type="InterPro" id="IPR008979">
    <property type="entry name" value="Galactose-bd-like_sf"/>
</dbReference>
<dbReference type="InterPro" id="IPR017853">
    <property type="entry name" value="GH"/>
</dbReference>
<comment type="function">
    <text evidence="1">Plays an important role in the degradation of dermatan and keratan sulfates.</text>
</comment>
<dbReference type="SUPFAM" id="SSF49785">
    <property type="entry name" value="Galactose-binding domain-like"/>
    <property type="match status" value="1"/>
</dbReference>
<feature type="domain" description="Glycosyl hydrolases family 2 sugar binding" evidence="14">
    <location>
        <begin position="40"/>
        <end position="216"/>
    </location>
</feature>
<keyword evidence="8" id="KW-0378">Hydrolase</keyword>
<dbReference type="Gene3D" id="2.60.40.10">
    <property type="entry name" value="Immunoglobulins"/>
    <property type="match status" value="1"/>
</dbReference>
<keyword evidence="9" id="KW-0325">Glycoprotein</keyword>
<dbReference type="PROSITE" id="PS00608">
    <property type="entry name" value="GLYCOSYL_HYDROL_F2_2"/>
    <property type="match status" value="1"/>
</dbReference>
<comment type="similarity">
    <text evidence="3">Belongs to the glycosyl hydrolase 2 family.</text>
</comment>
<dbReference type="PRINTS" id="PR00132">
    <property type="entry name" value="GLHYDRLASE2"/>
</dbReference>
<evidence type="ECO:0000256" key="6">
    <source>
        <dbReference type="ARBA" id="ARBA00016205"/>
    </source>
</evidence>
<evidence type="ECO:0000259" key="12">
    <source>
        <dbReference type="Pfam" id="PF00703"/>
    </source>
</evidence>
<evidence type="ECO:0000256" key="8">
    <source>
        <dbReference type="ARBA" id="ARBA00022801"/>
    </source>
</evidence>
<comment type="subcellular location">
    <subcellularLocation>
        <location evidence="2">Lysosome</location>
    </subcellularLocation>
</comment>
<dbReference type="Pfam" id="PF02837">
    <property type="entry name" value="Glyco_hydro_2_N"/>
    <property type="match status" value="1"/>
</dbReference>
<keyword evidence="10" id="KW-0458">Lysosome</keyword>
<evidence type="ECO:0000256" key="5">
    <source>
        <dbReference type="ARBA" id="ARBA00012761"/>
    </source>
</evidence>
<feature type="domain" description="Glycoside hydrolase family 2 catalytic" evidence="13">
    <location>
        <begin position="327"/>
        <end position="619"/>
    </location>
</feature>
<dbReference type="Gene3D" id="3.20.20.80">
    <property type="entry name" value="Glycosidases"/>
    <property type="match status" value="1"/>
</dbReference>
<evidence type="ECO:0000313" key="16">
    <source>
        <dbReference type="Proteomes" id="UP000092462"/>
    </source>
</evidence>
<dbReference type="SUPFAM" id="SSF49303">
    <property type="entry name" value="beta-Galactosidase/glucuronidase domain"/>
    <property type="match status" value="1"/>
</dbReference>
<feature type="domain" description="Glycoside hydrolase family 2 immunoglobulin-like beta-sandwich" evidence="12">
    <location>
        <begin position="218"/>
        <end position="320"/>
    </location>
</feature>
<evidence type="ECO:0000256" key="9">
    <source>
        <dbReference type="ARBA" id="ARBA00023180"/>
    </source>
</evidence>
<dbReference type="VEuPathDB" id="VectorBase:PPAPM1_010527"/>
<dbReference type="FunFam" id="3.20.20.80:FF:000029">
    <property type="entry name" value="Beta-glucuronidase"/>
    <property type="match status" value="1"/>
</dbReference>
<dbReference type="GO" id="GO:0005615">
    <property type="term" value="C:extracellular space"/>
    <property type="evidence" value="ECO:0007669"/>
    <property type="project" value="TreeGrafter"/>
</dbReference>
<dbReference type="GO" id="GO:0005764">
    <property type="term" value="C:lysosome"/>
    <property type="evidence" value="ECO:0007669"/>
    <property type="project" value="UniProtKB-SubCell"/>
</dbReference>
<dbReference type="VEuPathDB" id="VectorBase:PPAI006273"/>
<dbReference type="InterPro" id="IPR006103">
    <property type="entry name" value="Glyco_hydro_2_cat"/>
</dbReference>
<evidence type="ECO:0000256" key="4">
    <source>
        <dbReference type="ARBA" id="ARBA00011881"/>
    </source>
</evidence>
<organism evidence="15 16">
    <name type="scientific">Phlebotomus papatasi</name>
    <name type="common">Sandfly</name>
    <dbReference type="NCBI Taxonomy" id="29031"/>
    <lineage>
        <taxon>Eukaryota</taxon>
        <taxon>Metazoa</taxon>
        <taxon>Ecdysozoa</taxon>
        <taxon>Arthropoda</taxon>
        <taxon>Hexapoda</taxon>
        <taxon>Insecta</taxon>
        <taxon>Pterygota</taxon>
        <taxon>Neoptera</taxon>
        <taxon>Endopterygota</taxon>
        <taxon>Diptera</taxon>
        <taxon>Nematocera</taxon>
        <taxon>Psychodoidea</taxon>
        <taxon>Psychodidae</taxon>
        <taxon>Phlebotomus</taxon>
        <taxon>Phlebotomus</taxon>
    </lineage>
</organism>
<dbReference type="Gene3D" id="2.60.120.260">
    <property type="entry name" value="Galactose-binding domain-like"/>
    <property type="match status" value="1"/>
</dbReference>
<dbReference type="InterPro" id="IPR036156">
    <property type="entry name" value="Beta-gal/glucu_dom_sf"/>
</dbReference>
<proteinExistence type="inferred from homology"/>
<dbReference type="PANTHER" id="PTHR10066">
    <property type="entry name" value="BETA-GLUCURONIDASE"/>
    <property type="match status" value="1"/>
</dbReference>
<evidence type="ECO:0000256" key="3">
    <source>
        <dbReference type="ARBA" id="ARBA00007401"/>
    </source>
</evidence>
<dbReference type="Proteomes" id="UP000092462">
    <property type="component" value="Unassembled WGS sequence"/>
</dbReference>
<dbReference type="GO" id="GO:0019391">
    <property type="term" value="P:glucuronoside catabolic process"/>
    <property type="evidence" value="ECO:0007669"/>
    <property type="project" value="TreeGrafter"/>
</dbReference>
<dbReference type="NCBIfam" id="NF007538">
    <property type="entry name" value="PRK10150.1"/>
    <property type="match status" value="1"/>
</dbReference>
<dbReference type="EnsemblMetazoa" id="PPAI006273-RA">
    <property type="protein sequence ID" value="PPAI006273-PA"/>
    <property type="gene ID" value="PPAI006273"/>
</dbReference>
<evidence type="ECO:0000256" key="1">
    <source>
        <dbReference type="ARBA" id="ARBA00003025"/>
    </source>
</evidence>
<accession>A0A1B0EXE1</accession>
<keyword evidence="11" id="KW-0326">Glycosidase</keyword>
<dbReference type="Pfam" id="PF00703">
    <property type="entry name" value="Glyco_hydro_2"/>
    <property type="match status" value="1"/>
</dbReference>
<evidence type="ECO:0000256" key="10">
    <source>
        <dbReference type="ARBA" id="ARBA00023228"/>
    </source>
</evidence>
<evidence type="ECO:0000256" key="11">
    <source>
        <dbReference type="ARBA" id="ARBA00023295"/>
    </source>
</evidence>
<evidence type="ECO:0000256" key="2">
    <source>
        <dbReference type="ARBA" id="ARBA00004371"/>
    </source>
</evidence>
<evidence type="ECO:0000259" key="14">
    <source>
        <dbReference type="Pfam" id="PF02837"/>
    </source>
</evidence>
<dbReference type="InterPro" id="IPR006104">
    <property type="entry name" value="Glyco_hydro_2_N"/>
</dbReference>
<dbReference type="EC" id="3.2.1.31" evidence="5"/>
<protein>
    <recommendedName>
        <fullName evidence="6">Beta-glucuronidase</fullName>
        <ecNumber evidence="5">3.2.1.31</ecNumber>
    </recommendedName>
</protein>
<dbReference type="GO" id="GO:0005975">
    <property type="term" value="P:carbohydrate metabolic process"/>
    <property type="evidence" value="ECO:0007669"/>
    <property type="project" value="InterPro"/>
</dbReference>
<dbReference type="SUPFAM" id="SSF51445">
    <property type="entry name" value="(Trans)glycosidases"/>
    <property type="match status" value="1"/>
</dbReference>
<dbReference type="PANTHER" id="PTHR10066:SF67">
    <property type="entry name" value="BETA-GLUCURONIDASE"/>
    <property type="match status" value="1"/>
</dbReference>
<dbReference type="EMBL" id="AJVK01005585">
    <property type="status" value="NOT_ANNOTATED_CDS"/>
    <property type="molecule type" value="Genomic_DNA"/>
</dbReference>
<dbReference type="FunFam" id="2.60.120.260:FF:000027">
    <property type="entry name" value="Beta-glucuronidase"/>
    <property type="match status" value="1"/>
</dbReference>
<keyword evidence="7" id="KW-0732">Signal</keyword>
<evidence type="ECO:0000313" key="15">
    <source>
        <dbReference type="EnsemblMetazoa" id="PPAI006273-PA"/>
    </source>
</evidence>
<keyword evidence="16" id="KW-1185">Reference proteome</keyword>
<comment type="subunit">
    <text evidence="4">Homotetramer.</text>
</comment>
<evidence type="ECO:0000259" key="13">
    <source>
        <dbReference type="Pfam" id="PF02836"/>
    </source>
</evidence>